<dbReference type="InParanoid" id="A0A7N2KWP0"/>
<name>A0A7N2KWP0_QUELO</name>
<dbReference type="InterPro" id="IPR024097">
    <property type="entry name" value="bHLH_ZIP_TF"/>
</dbReference>
<evidence type="ECO:0000256" key="5">
    <source>
        <dbReference type="SAM" id="MobiDB-lite"/>
    </source>
</evidence>
<keyword evidence="3" id="KW-0804">Transcription</keyword>
<evidence type="ECO:0000256" key="1">
    <source>
        <dbReference type="ARBA" id="ARBA00004123"/>
    </source>
</evidence>
<proteinExistence type="predicted"/>
<evidence type="ECO:0000256" key="3">
    <source>
        <dbReference type="ARBA" id="ARBA00023163"/>
    </source>
</evidence>
<keyword evidence="2" id="KW-0805">Transcription regulation</keyword>
<evidence type="ECO:0000256" key="4">
    <source>
        <dbReference type="ARBA" id="ARBA00023242"/>
    </source>
</evidence>
<dbReference type="AlphaFoldDB" id="A0A7N2KWP0"/>
<dbReference type="SUPFAM" id="SSF47459">
    <property type="entry name" value="HLH, helix-loop-helix DNA-binding domain"/>
    <property type="match status" value="1"/>
</dbReference>
<dbReference type="Gene3D" id="4.10.280.10">
    <property type="entry name" value="Helix-loop-helix DNA-binding domain"/>
    <property type="match status" value="1"/>
</dbReference>
<feature type="compositionally biased region" description="Basic and acidic residues" evidence="5">
    <location>
        <begin position="138"/>
        <end position="152"/>
    </location>
</feature>
<sequence length="271" mass="30412">MSDFQEQLQYFKPSIPSSEITRDINMMNQLVQPNASIMGNFSITDLTVDDFLSFQQLECQSGMAQNLPGTSHSNSLNELPIVYAITSTRDVFHESKKRKVMELSTSSSESISLAASGDDLKDNNSSTKKNSLRKGKKRSSEKERDKQGEVVHVRAKRGQATDTHSLAERVRRQKISYKLRCLQELVPGCHKAMGMAVMLDEIINYVHSLKNQVEFLSMELATACSSYNLILETGATEKAQGTNSLNQSHGMENLVRDRYGEQNCLHSTWPL</sequence>
<dbReference type="GO" id="GO:0005634">
    <property type="term" value="C:nucleus"/>
    <property type="evidence" value="ECO:0007669"/>
    <property type="project" value="UniProtKB-SubCell"/>
</dbReference>
<feature type="region of interest" description="Disordered" evidence="5">
    <location>
        <begin position="112"/>
        <end position="165"/>
    </location>
</feature>
<keyword evidence="4" id="KW-0539">Nucleus</keyword>
<reference evidence="8" key="1">
    <citation type="journal article" date="2016" name="G3 (Bethesda)">
        <title>First Draft Assembly and Annotation of the Genome of a California Endemic Oak Quercus lobata Nee (Fagaceae).</title>
        <authorList>
            <person name="Sork V.L."/>
            <person name="Fitz-Gibbon S.T."/>
            <person name="Puiu D."/>
            <person name="Crepeau M."/>
            <person name="Gugger P.F."/>
            <person name="Sherman R."/>
            <person name="Stevens K."/>
            <person name="Langley C.H."/>
            <person name="Pellegrini M."/>
            <person name="Salzberg S.L."/>
        </authorList>
    </citation>
    <scope>NUCLEOTIDE SEQUENCE [LARGE SCALE GENOMIC DNA]</scope>
    <source>
        <strain evidence="8">cv. SW786</strain>
    </source>
</reference>
<feature type="domain" description="BHLH" evidence="6">
    <location>
        <begin position="159"/>
        <end position="209"/>
    </location>
</feature>
<dbReference type="GO" id="GO:0046983">
    <property type="term" value="F:protein dimerization activity"/>
    <property type="evidence" value="ECO:0007669"/>
    <property type="project" value="InterPro"/>
</dbReference>
<dbReference type="PROSITE" id="PS50888">
    <property type="entry name" value="BHLH"/>
    <property type="match status" value="1"/>
</dbReference>
<evidence type="ECO:0000259" key="6">
    <source>
        <dbReference type="PROSITE" id="PS50888"/>
    </source>
</evidence>
<dbReference type="InterPro" id="IPR011598">
    <property type="entry name" value="bHLH_dom"/>
</dbReference>
<dbReference type="InterPro" id="IPR036638">
    <property type="entry name" value="HLH_DNA-bd_sf"/>
</dbReference>
<dbReference type="OMA" id="QMEKWAR"/>
<dbReference type="GO" id="GO:0003700">
    <property type="term" value="F:DNA-binding transcription factor activity"/>
    <property type="evidence" value="ECO:0007669"/>
    <property type="project" value="TreeGrafter"/>
</dbReference>
<reference evidence="7" key="2">
    <citation type="submission" date="2021-01" db="UniProtKB">
        <authorList>
            <consortium name="EnsemblPlants"/>
        </authorList>
    </citation>
    <scope>IDENTIFICATION</scope>
</reference>
<dbReference type="Gramene" id="QL02p051342:mrna">
    <property type="protein sequence ID" value="QL02p051342:mrna"/>
    <property type="gene ID" value="QL02p051342"/>
</dbReference>
<dbReference type="EnsemblPlants" id="QL02p051342:mrna">
    <property type="protein sequence ID" value="QL02p051342:mrna"/>
    <property type="gene ID" value="QL02p051342"/>
</dbReference>
<organism evidence="7 8">
    <name type="scientific">Quercus lobata</name>
    <name type="common">Valley oak</name>
    <dbReference type="NCBI Taxonomy" id="97700"/>
    <lineage>
        <taxon>Eukaryota</taxon>
        <taxon>Viridiplantae</taxon>
        <taxon>Streptophyta</taxon>
        <taxon>Embryophyta</taxon>
        <taxon>Tracheophyta</taxon>
        <taxon>Spermatophyta</taxon>
        <taxon>Magnoliopsida</taxon>
        <taxon>eudicotyledons</taxon>
        <taxon>Gunneridae</taxon>
        <taxon>Pentapetalae</taxon>
        <taxon>rosids</taxon>
        <taxon>fabids</taxon>
        <taxon>Fagales</taxon>
        <taxon>Fagaceae</taxon>
        <taxon>Quercus</taxon>
    </lineage>
</organism>
<dbReference type="RefSeq" id="XP_030956007.1">
    <property type="nucleotide sequence ID" value="XM_031100147.1"/>
</dbReference>
<dbReference type="Proteomes" id="UP000594261">
    <property type="component" value="Chromosome 2"/>
</dbReference>
<dbReference type="PANTHER" id="PTHR12565">
    <property type="entry name" value="STEROL REGULATORY ELEMENT-BINDING PROTEIN"/>
    <property type="match status" value="1"/>
</dbReference>
<dbReference type="GeneID" id="115978125"/>
<dbReference type="OrthoDB" id="690068at2759"/>
<evidence type="ECO:0000313" key="7">
    <source>
        <dbReference type="EnsemblPlants" id="QL02p051342:mrna"/>
    </source>
</evidence>
<dbReference type="KEGG" id="qlo:115978125"/>
<protein>
    <recommendedName>
        <fullName evidence="6">BHLH domain-containing protein</fullName>
    </recommendedName>
</protein>
<dbReference type="PANTHER" id="PTHR12565:SF461">
    <property type="entry name" value="TRANSCRIPTION FACTOR BHLH75-LIKE"/>
    <property type="match status" value="1"/>
</dbReference>
<comment type="subcellular location">
    <subcellularLocation>
        <location evidence="1">Nucleus</location>
    </subcellularLocation>
</comment>
<evidence type="ECO:0000256" key="2">
    <source>
        <dbReference type="ARBA" id="ARBA00023015"/>
    </source>
</evidence>
<accession>A0A7N2KWP0</accession>
<dbReference type="SMART" id="SM00353">
    <property type="entry name" value="HLH"/>
    <property type="match status" value="1"/>
</dbReference>
<evidence type="ECO:0000313" key="8">
    <source>
        <dbReference type="Proteomes" id="UP000594261"/>
    </source>
</evidence>
<gene>
    <name evidence="7" type="primary">LOC115978125</name>
</gene>
<keyword evidence="8" id="KW-1185">Reference proteome</keyword>